<dbReference type="GO" id="GO:0006515">
    <property type="term" value="P:protein quality control for misfolded or incompletely synthesized proteins"/>
    <property type="evidence" value="ECO:0007669"/>
    <property type="project" value="TreeGrafter"/>
</dbReference>
<accession>A7ATV1</accession>
<dbReference type="PROSITE" id="PS00382">
    <property type="entry name" value="CLP_PROTEASE_HIS"/>
    <property type="match status" value="1"/>
</dbReference>
<evidence type="ECO:0000256" key="8">
    <source>
        <dbReference type="RuleBase" id="RU003567"/>
    </source>
</evidence>
<dbReference type="InterPro" id="IPR023562">
    <property type="entry name" value="ClpP/TepA"/>
</dbReference>
<dbReference type="SUPFAM" id="SSF52096">
    <property type="entry name" value="ClpP/crotonase"/>
    <property type="match status" value="1"/>
</dbReference>
<dbReference type="PRINTS" id="PR00127">
    <property type="entry name" value="CLPPROTEASEP"/>
</dbReference>
<proteinExistence type="inferred from homology"/>
<keyword evidence="10" id="KW-1185">Reference proteome</keyword>
<comment type="similarity">
    <text evidence="1 8">Belongs to the peptidase S14 family.</text>
</comment>
<feature type="active site" evidence="5">
    <location>
        <position position="117"/>
    </location>
</feature>
<dbReference type="PANTHER" id="PTHR10381:SF11">
    <property type="entry name" value="ATP-DEPENDENT CLP PROTEASE PROTEOLYTIC SUBUNIT, MITOCHONDRIAL"/>
    <property type="match status" value="1"/>
</dbReference>
<dbReference type="EC" id="3.4.21.92" evidence="7"/>
<dbReference type="InterPro" id="IPR029045">
    <property type="entry name" value="ClpP/crotonase-like_dom_sf"/>
</dbReference>
<dbReference type="GO" id="GO:0004176">
    <property type="term" value="F:ATP-dependent peptidase activity"/>
    <property type="evidence" value="ECO:0007669"/>
    <property type="project" value="InterPro"/>
</dbReference>
<dbReference type="PANTHER" id="PTHR10381">
    <property type="entry name" value="ATP-DEPENDENT CLP PROTEASE PROTEOLYTIC SUBUNIT"/>
    <property type="match status" value="1"/>
</dbReference>
<dbReference type="GO" id="GO:0051117">
    <property type="term" value="F:ATPase binding"/>
    <property type="evidence" value="ECO:0007669"/>
    <property type="project" value="TreeGrafter"/>
</dbReference>
<evidence type="ECO:0000256" key="3">
    <source>
        <dbReference type="ARBA" id="ARBA00022801"/>
    </source>
</evidence>
<dbReference type="Proteomes" id="UP000002173">
    <property type="component" value="Chromosome 2"/>
</dbReference>
<dbReference type="InParanoid" id="A7ATV1"/>
<evidence type="ECO:0000256" key="1">
    <source>
        <dbReference type="ARBA" id="ARBA00007039"/>
    </source>
</evidence>
<keyword evidence="3 7" id="KW-0378">Hydrolase</keyword>
<dbReference type="InterPro" id="IPR001907">
    <property type="entry name" value="ClpP"/>
</dbReference>
<gene>
    <name evidence="9" type="ORF">BBOV_II004070</name>
</gene>
<dbReference type="Gene3D" id="3.90.226.10">
    <property type="entry name" value="2-enoyl-CoA Hydratase, Chain A, domain 1"/>
    <property type="match status" value="1"/>
</dbReference>
<sequence length="225" mass="25446">MNPRHGWYHANMPNRPKILIQANNDAKDYKSNSDYLAKVDEFHIRTRTLFLSGELNDEKSYRLINQIFRMNEENPNENIKFYINSPGGSVSAGLAIYDILQSLKMRVETICIGQAASMGAFLLAAGAKGLRSAMPNSRIMIHQPLGGAHGEVTDIKIQANEILHIRQILNAHFSHFTGKSIEQVEQDCERDYYMRPSEAMEYGLIDRICTTRTSHIPIPTAPVIE</sequence>
<keyword evidence="4 7" id="KW-0720">Serine protease</keyword>
<dbReference type="OMA" id="TYIAEYC"/>
<evidence type="ECO:0000313" key="9">
    <source>
        <dbReference type="EMBL" id="EDO06362.1"/>
    </source>
</evidence>
<evidence type="ECO:0000256" key="2">
    <source>
        <dbReference type="ARBA" id="ARBA00022670"/>
    </source>
</evidence>
<reference evidence="9 10" key="1">
    <citation type="journal article" date="2007" name="PLoS Pathog.">
        <title>Genome sequence of Babesia bovis and comparative analysis of apicomplexan hemoprotozoa.</title>
        <authorList>
            <person name="Brayton K.A."/>
            <person name="Lau A.O.T."/>
            <person name="Herndon D.R."/>
            <person name="Hannick L."/>
            <person name="Kappmeyer L.S."/>
            <person name="Berens S.J."/>
            <person name="Bidwell S.L."/>
            <person name="Brown W.C."/>
            <person name="Crabtree J."/>
            <person name="Fadrosh D."/>
            <person name="Feldblum T."/>
            <person name="Forberger H.A."/>
            <person name="Haas B.J."/>
            <person name="Howell J.M."/>
            <person name="Khouri H."/>
            <person name="Koo H."/>
            <person name="Mann D.J."/>
            <person name="Norimine J."/>
            <person name="Paulsen I.T."/>
            <person name="Radune D."/>
            <person name="Ren Q."/>
            <person name="Smith R.K. Jr."/>
            <person name="Suarez C.E."/>
            <person name="White O."/>
            <person name="Wortman J.R."/>
            <person name="Knowles D.P. Jr."/>
            <person name="McElwain T.F."/>
            <person name="Nene V.M."/>
        </authorList>
    </citation>
    <scope>NUCLEOTIDE SEQUENCE [LARGE SCALE GENOMIC DNA]</scope>
    <source>
        <strain evidence="9">T2Bo</strain>
    </source>
</reference>
<dbReference type="STRING" id="5865.A7ATV1"/>
<feature type="active site" evidence="6">
    <location>
        <position position="142"/>
    </location>
</feature>
<dbReference type="GO" id="GO:0009368">
    <property type="term" value="C:endopeptidase Clp complex"/>
    <property type="evidence" value="ECO:0007669"/>
    <property type="project" value="TreeGrafter"/>
</dbReference>
<dbReference type="VEuPathDB" id="PiroplasmaDB:BBOV_II004070"/>
<dbReference type="PROSITE" id="PS00381">
    <property type="entry name" value="CLP_PROTEASE_SER"/>
    <property type="match status" value="1"/>
</dbReference>
<dbReference type="AlphaFoldDB" id="A7ATV1"/>
<name>A7ATV1_BABBO</name>
<evidence type="ECO:0000256" key="4">
    <source>
        <dbReference type="ARBA" id="ARBA00022825"/>
    </source>
</evidence>
<evidence type="ECO:0000256" key="6">
    <source>
        <dbReference type="PROSITE-ProRule" id="PRU10086"/>
    </source>
</evidence>
<dbReference type="EMBL" id="AAXT01000003">
    <property type="protein sequence ID" value="EDO06362.1"/>
    <property type="molecule type" value="Genomic_DNA"/>
</dbReference>
<dbReference type="KEGG" id="bbo:BBOV_II004070"/>
<evidence type="ECO:0000313" key="10">
    <source>
        <dbReference type="Proteomes" id="UP000002173"/>
    </source>
</evidence>
<evidence type="ECO:0000256" key="7">
    <source>
        <dbReference type="RuleBase" id="RU000549"/>
    </source>
</evidence>
<dbReference type="HAMAP" id="MF_00444">
    <property type="entry name" value="ClpP"/>
    <property type="match status" value="1"/>
</dbReference>
<dbReference type="CDD" id="cd07017">
    <property type="entry name" value="S14_ClpP_2"/>
    <property type="match status" value="1"/>
</dbReference>
<dbReference type="GO" id="GO:0004252">
    <property type="term" value="F:serine-type endopeptidase activity"/>
    <property type="evidence" value="ECO:0007669"/>
    <property type="project" value="UniProtKB-EC"/>
</dbReference>
<dbReference type="InterPro" id="IPR033135">
    <property type="entry name" value="ClpP_His_AS"/>
</dbReference>
<keyword evidence="2 7" id="KW-0645">Protease</keyword>
<protein>
    <recommendedName>
        <fullName evidence="8">ATP-dependent Clp protease proteolytic subunit</fullName>
        <ecNumber evidence="7">3.4.21.92</ecNumber>
    </recommendedName>
</protein>
<comment type="caution">
    <text evidence="9">The sequence shown here is derived from an EMBL/GenBank/DDBJ whole genome shotgun (WGS) entry which is preliminary data.</text>
</comment>
<dbReference type="InterPro" id="IPR018215">
    <property type="entry name" value="ClpP_Ser_AS"/>
</dbReference>
<dbReference type="Pfam" id="PF00574">
    <property type="entry name" value="CLP_protease"/>
    <property type="match status" value="1"/>
</dbReference>
<evidence type="ECO:0000256" key="5">
    <source>
        <dbReference type="PROSITE-ProRule" id="PRU10085"/>
    </source>
</evidence>
<dbReference type="eggNOG" id="KOG0840">
    <property type="taxonomic scope" value="Eukaryota"/>
</dbReference>
<organism evidence="9 10">
    <name type="scientific">Babesia bovis</name>
    <dbReference type="NCBI Taxonomy" id="5865"/>
    <lineage>
        <taxon>Eukaryota</taxon>
        <taxon>Sar</taxon>
        <taxon>Alveolata</taxon>
        <taxon>Apicomplexa</taxon>
        <taxon>Aconoidasida</taxon>
        <taxon>Piroplasmida</taxon>
        <taxon>Babesiidae</taxon>
        <taxon>Babesia</taxon>
    </lineage>
</organism>
<dbReference type="GeneID" id="5478159"/>